<feature type="region of interest" description="Disordered" evidence="2">
    <location>
        <begin position="225"/>
        <end position="245"/>
    </location>
</feature>
<dbReference type="Proteomes" id="UP000256269">
    <property type="component" value="Unassembled WGS sequence"/>
</dbReference>
<proteinExistence type="predicted"/>
<dbReference type="AlphaFoldDB" id="A0A3E0HPS8"/>
<organism evidence="3 4">
    <name type="scientific">Kutzneria buriramensis</name>
    <dbReference type="NCBI Taxonomy" id="1045776"/>
    <lineage>
        <taxon>Bacteria</taxon>
        <taxon>Bacillati</taxon>
        <taxon>Actinomycetota</taxon>
        <taxon>Actinomycetes</taxon>
        <taxon>Pseudonocardiales</taxon>
        <taxon>Pseudonocardiaceae</taxon>
        <taxon>Kutzneria</taxon>
    </lineage>
</organism>
<dbReference type="RefSeq" id="WP_116175072.1">
    <property type="nucleotide sequence ID" value="NZ_CP144375.1"/>
</dbReference>
<sequence length="245" mass="27406">MNDSWRADGEPLSVRGGDGAVFLRLVNNEQKWEGTEMDDHDDAKDVEADDFEVEDFTHIPYPAAWDRHPDDQRDADDPWSADDPVYRAANMWYRAMELVIAQGFTAEDGEAEILRRCARVSRRQRALERQIEQDEAEYGALAADETVCEFPWGRLCPDHGNTLTETRRGVTCGHEGCARRWPPGHKFGHCDLPAAVVTHSTIKPSGQWRLCAGHRRMFPAGTVLRTLPTPSAAGPVDAETPHDGS</sequence>
<keyword evidence="1" id="KW-0175">Coiled coil</keyword>
<feature type="coiled-coil region" evidence="1">
    <location>
        <begin position="117"/>
        <end position="144"/>
    </location>
</feature>
<evidence type="ECO:0000256" key="1">
    <source>
        <dbReference type="SAM" id="Coils"/>
    </source>
</evidence>
<reference evidence="3 4" key="1">
    <citation type="submission" date="2018-08" db="EMBL/GenBank/DDBJ databases">
        <title>Genomic Encyclopedia of Archaeal and Bacterial Type Strains, Phase II (KMG-II): from individual species to whole genera.</title>
        <authorList>
            <person name="Goeker M."/>
        </authorList>
    </citation>
    <scope>NUCLEOTIDE SEQUENCE [LARGE SCALE GENOMIC DNA]</scope>
    <source>
        <strain evidence="3 4">DSM 45791</strain>
    </source>
</reference>
<evidence type="ECO:0000313" key="3">
    <source>
        <dbReference type="EMBL" id="REH48280.1"/>
    </source>
</evidence>
<comment type="caution">
    <text evidence="3">The sequence shown here is derived from an EMBL/GenBank/DDBJ whole genome shotgun (WGS) entry which is preliminary data.</text>
</comment>
<accession>A0A3E0HPS8</accession>
<gene>
    <name evidence="3" type="ORF">BCF44_105138</name>
</gene>
<protein>
    <submittedName>
        <fullName evidence="3">Uncharacterized protein</fullName>
    </submittedName>
</protein>
<dbReference type="EMBL" id="QUNO01000005">
    <property type="protein sequence ID" value="REH48280.1"/>
    <property type="molecule type" value="Genomic_DNA"/>
</dbReference>
<evidence type="ECO:0000313" key="4">
    <source>
        <dbReference type="Proteomes" id="UP000256269"/>
    </source>
</evidence>
<dbReference type="OrthoDB" id="4551289at2"/>
<name>A0A3E0HPS8_9PSEU</name>
<keyword evidence="4" id="KW-1185">Reference proteome</keyword>
<evidence type="ECO:0000256" key="2">
    <source>
        <dbReference type="SAM" id="MobiDB-lite"/>
    </source>
</evidence>